<keyword evidence="3" id="KW-0677">Repeat</keyword>
<sequence>MEVVWTERAVSCLGSSEGRLGVNLFTLGAEEGAGDTDRVRAGGGRMPVARREGCEGRAGRSEFAPVRWLPFLRGGHLPAHCAHVISAAPALTWSSGSGMSAAQRDSVPVGGPSREAGTEPGDAGSRKARGRPRLTESDRARRRLESRKKYDVRRVYLGEAHGPWVDLRRRSGWSDAKLAAYLLGLERGQRAGRQGKPWEQIPKKPKRKKRRRRNVNCLRHAVIWYEDHRQRCPYEPRLAELDPSVGLYTTAVWQCERGHRYFQDLHSPLRPLSDSDGDSDDTAAAPNSSSSSSSSSGSCSSGSETTQGMTQGAALSTLGGGTAVSPPAGPGPPVEGRVTALEAVVCVPLPFPLRLGAGRGALTEEGTSTLLQGGGPALLQAPPLLILTGSSYEALEGLQLDVRGDEVSCALLQGESAFPLDPHLPKTEEDKALALKQEEVLPSAAAEHSLEPPLEAPREPSPPLPAEDADGSDMSAIIYEIPKEPEKRRRSRRGRAPNSEGLSDPIPCPYAGCGQVYVALSSFQNHINLVHRKARTRQCPQPGCGKKFSLANHLRRHMLIHSGMREFICESCGKSFKRKNHLEVHRRMHTGETPLQCEICGYRCRQRASLTWHMRRHGGGKASNTALPL</sequence>
<feature type="region of interest" description="Disordered" evidence="10">
    <location>
        <begin position="191"/>
        <end position="213"/>
    </location>
</feature>
<evidence type="ECO:0000256" key="5">
    <source>
        <dbReference type="ARBA" id="ARBA00022833"/>
    </source>
</evidence>
<evidence type="ECO:0000256" key="7">
    <source>
        <dbReference type="ARBA" id="ARBA00023163"/>
    </source>
</evidence>
<keyword evidence="6" id="KW-0805">Transcription regulation</keyword>
<feature type="region of interest" description="Disordered" evidence="10">
    <location>
        <begin position="446"/>
        <end position="501"/>
    </location>
</feature>
<dbReference type="Ensembl" id="ENSPCLT00000034937.1">
    <property type="protein sequence ID" value="ENSPCLP00000025213.1"/>
    <property type="gene ID" value="ENSPCLG00000022179.1"/>
</dbReference>
<name>A0A669R202_PHACC</name>
<keyword evidence="4 9" id="KW-0863">Zinc-finger</keyword>
<dbReference type="InterPro" id="IPR056438">
    <property type="entry name" value="Znf-C2H2_CTCF"/>
</dbReference>
<keyword evidence="8" id="KW-0539">Nucleus</keyword>
<dbReference type="Pfam" id="PF00096">
    <property type="entry name" value="zf-C2H2"/>
    <property type="match status" value="2"/>
</dbReference>
<evidence type="ECO:0000256" key="10">
    <source>
        <dbReference type="SAM" id="MobiDB-lite"/>
    </source>
</evidence>
<evidence type="ECO:0000313" key="13">
    <source>
        <dbReference type="Proteomes" id="UP000472261"/>
    </source>
</evidence>
<dbReference type="RefSeq" id="XP_031470053.1">
    <property type="nucleotide sequence ID" value="XM_031614193.1"/>
</dbReference>
<proteinExistence type="predicted"/>
<organism evidence="12 13">
    <name type="scientific">Phasianus colchicus</name>
    <name type="common">Common pheasant</name>
    <dbReference type="NCBI Taxonomy" id="9054"/>
    <lineage>
        <taxon>Eukaryota</taxon>
        <taxon>Metazoa</taxon>
        <taxon>Chordata</taxon>
        <taxon>Craniata</taxon>
        <taxon>Vertebrata</taxon>
        <taxon>Euteleostomi</taxon>
        <taxon>Archelosauria</taxon>
        <taxon>Archosauria</taxon>
        <taxon>Dinosauria</taxon>
        <taxon>Saurischia</taxon>
        <taxon>Theropoda</taxon>
        <taxon>Coelurosauria</taxon>
        <taxon>Aves</taxon>
        <taxon>Neognathae</taxon>
        <taxon>Galloanserae</taxon>
        <taxon>Galliformes</taxon>
        <taxon>Phasianidae</taxon>
        <taxon>Phasianinae</taxon>
        <taxon>Phasianus</taxon>
    </lineage>
</organism>
<evidence type="ECO:0000256" key="4">
    <source>
        <dbReference type="ARBA" id="ARBA00022771"/>
    </source>
</evidence>
<dbReference type="CTD" id="115950"/>
<dbReference type="PANTHER" id="PTHR46179:SF9">
    <property type="entry name" value="ZINC FINGER PROTEIN 653"/>
    <property type="match status" value="1"/>
</dbReference>
<feature type="compositionally biased region" description="Basic residues" evidence="10">
    <location>
        <begin position="203"/>
        <end position="213"/>
    </location>
</feature>
<evidence type="ECO:0000313" key="12">
    <source>
        <dbReference type="Ensembl" id="ENSPCLP00000025213.1"/>
    </source>
</evidence>
<dbReference type="Gene3D" id="3.30.160.60">
    <property type="entry name" value="Classic Zinc Finger"/>
    <property type="match status" value="3"/>
</dbReference>
<dbReference type="GO" id="GO:0008270">
    <property type="term" value="F:zinc ion binding"/>
    <property type="evidence" value="ECO:0007669"/>
    <property type="project" value="UniProtKB-KW"/>
</dbReference>
<evidence type="ECO:0000256" key="8">
    <source>
        <dbReference type="ARBA" id="ARBA00023242"/>
    </source>
</evidence>
<evidence type="ECO:0000256" key="1">
    <source>
        <dbReference type="ARBA" id="ARBA00004123"/>
    </source>
</evidence>
<feature type="compositionally biased region" description="Low complexity" evidence="10">
    <location>
        <begin position="288"/>
        <end position="303"/>
    </location>
</feature>
<dbReference type="GO" id="GO:0003712">
    <property type="term" value="F:transcription coregulator activity"/>
    <property type="evidence" value="ECO:0007669"/>
    <property type="project" value="TreeGrafter"/>
</dbReference>
<reference evidence="12" key="1">
    <citation type="submission" date="2025-08" db="UniProtKB">
        <authorList>
            <consortium name="Ensembl"/>
        </authorList>
    </citation>
    <scope>IDENTIFICATION</scope>
</reference>
<feature type="region of interest" description="Disordered" evidence="10">
    <location>
        <begin position="271"/>
        <end position="335"/>
    </location>
</feature>
<feature type="domain" description="C2H2-type" evidence="11">
    <location>
        <begin position="537"/>
        <end position="566"/>
    </location>
</feature>
<evidence type="ECO:0000256" key="2">
    <source>
        <dbReference type="ARBA" id="ARBA00022723"/>
    </source>
</evidence>
<evidence type="ECO:0000256" key="6">
    <source>
        <dbReference type="ARBA" id="ARBA00023015"/>
    </source>
</evidence>
<dbReference type="GO" id="GO:0006357">
    <property type="term" value="P:regulation of transcription by RNA polymerase II"/>
    <property type="evidence" value="ECO:0007669"/>
    <property type="project" value="TreeGrafter"/>
</dbReference>
<dbReference type="KEGG" id="pcoc:116243085"/>
<gene>
    <name evidence="12" type="primary">ZNF653</name>
</gene>
<dbReference type="Proteomes" id="UP000472261">
    <property type="component" value="Unplaced"/>
</dbReference>
<accession>A0A669R202</accession>
<dbReference type="InterPro" id="IPR051061">
    <property type="entry name" value="Zinc_finger_trans_reg"/>
</dbReference>
<evidence type="ECO:0000259" key="11">
    <source>
        <dbReference type="PROSITE" id="PS50157"/>
    </source>
</evidence>
<comment type="subcellular location">
    <subcellularLocation>
        <location evidence="1">Nucleus</location>
    </subcellularLocation>
</comment>
<dbReference type="FunFam" id="3.30.160.60:FF:000219">
    <property type="entry name" value="Zinc finger protein 276"/>
    <property type="match status" value="1"/>
</dbReference>
<reference evidence="12" key="2">
    <citation type="submission" date="2025-09" db="UniProtKB">
        <authorList>
            <consortium name="Ensembl"/>
        </authorList>
    </citation>
    <scope>IDENTIFICATION</scope>
</reference>
<dbReference type="SUPFAM" id="SSF57667">
    <property type="entry name" value="beta-beta-alpha zinc fingers"/>
    <property type="match status" value="2"/>
</dbReference>
<dbReference type="OrthoDB" id="7327383at2759"/>
<dbReference type="FunFam" id="3.30.160.60:FF:000032">
    <property type="entry name" value="Krueppel-like factor 4"/>
    <property type="match status" value="1"/>
</dbReference>
<evidence type="ECO:0000256" key="9">
    <source>
        <dbReference type="PROSITE-ProRule" id="PRU00042"/>
    </source>
</evidence>
<protein>
    <submittedName>
        <fullName evidence="12">Zinc finger protein 653</fullName>
    </submittedName>
</protein>
<dbReference type="GeneID" id="116243085"/>
<dbReference type="SMART" id="SM00355">
    <property type="entry name" value="ZnF_C2H2"/>
    <property type="match status" value="4"/>
</dbReference>
<dbReference type="InterPro" id="IPR036236">
    <property type="entry name" value="Znf_C2H2_sf"/>
</dbReference>
<dbReference type="GO" id="GO:0005634">
    <property type="term" value="C:nucleus"/>
    <property type="evidence" value="ECO:0007669"/>
    <property type="project" value="UniProtKB-SubCell"/>
</dbReference>
<dbReference type="PROSITE" id="PS50157">
    <property type="entry name" value="ZINC_FINGER_C2H2_2"/>
    <property type="match status" value="3"/>
</dbReference>
<keyword evidence="7" id="KW-0804">Transcription</keyword>
<dbReference type="OMA" id="CAVMEGV"/>
<evidence type="ECO:0000256" key="3">
    <source>
        <dbReference type="ARBA" id="ARBA00022737"/>
    </source>
</evidence>
<keyword evidence="13" id="KW-1185">Reference proteome</keyword>
<dbReference type="Pfam" id="PF23611">
    <property type="entry name" value="zf-C2H2_16"/>
    <property type="match status" value="1"/>
</dbReference>
<keyword evidence="2" id="KW-0479">Metal-binding</keyword>
<feature type="domain" description="C2H2-type" evidence="11">
    <location>
        <begin position="595"/>
        <end position="622"/>
    </location>
</feature>
<dbReference type="PROSITE" id="PS00028">
    <property type="entry name" value="ZINC_FINGER_C2H2_1"/>
    <property type="match status" value="3"/>
</dbReference>
<feature type="region of interest" description="Disordered" evidence="10">
    <location>
        <begin position="95"/>
        <end position="142"/>
    </location>
</feature>
<dbReference type="InterPro" id="IPR013087">
    <property type="entry name" value="Znf_C2H2_type"/>
</dbReference>
<keyword evidence="5" id="KW-0862">Zinc</keyword>
<feature type="domain" description="C2H2-type" evidence="11">
    <location>
        <begin position="567"/>
        <end position="594"/>
    </location>
</feature>
<dbReference type="PANTHER" id="PTHR46179">
    <property type="entry name" value="ZINC FINGER PROTEIN"/>
    <property type="match status" value="1"/>
</dbReference>
<dbReference type="AlphaFoldDB" id="A0A669R202"/>